<keyword evidence="3" id="KW-0808">Transferase</keyword>
<reference evidence="3 4" key="1">
    <citation type="submission" date="2020-02" db="EMBL/GenBank/DDBJ databases">
        <title>Draft genome sequence of two Spirosoma agri KCTC 52727 and Spirosoma terrae KCTC 52035.</title>
        <authorList>
            <person name="Rojas J."/>
            <person name="Ambika Manirajan B."/>
            <person name="Ratering S."/>
            <person name="Suarez C."/>
            <person name="Schnell S."/>
        </authorList>
    </citation>
    <scope>NUCLEOTIDE SEQUENCE [LARGE SCALE GENOMIC DNA]</scope>
    <source>
        <strain evidence="3 4">KCTC 52727</strain>
    </source>
</reference>
<dbReference type="PANTHER" id="PTHR23028">
    <property type="entry name" value="ACETYLTRANSFERASE"/>
    <property type="match status" value="1"/>
</dbReference>
<sequence length="360" mass="40897">MVARNPNQGNTVPRYIPALTGLRAVAAYLVFVHHYNPVADDGWLHRLVAQGYAGVTIFFALSGFLIYHRYANAYLDTTNWSWRAYYQNRFARIFPVYILVLALTIGVAIWRGQSVSWFEVGVNLTLIKGFFEPYKFSGLAQSWSLTVEECFYLTAPWLFVVLRRWGPIWLTAFLVSAGLFLWLVVGGLHWHGLFGSVPFVLFYTFFGRSFDFIVGMWLAWQWHSGRLTGVRYTTIYGLVLVAVCVGWQTWITGQASSSTTLVWSEFIAYNLGLSVGIGFFVHGLLCEPSRLKRVLAQPIALALGQSSYAFYLIHIGVISKLIQQKLTGTNLGFLFMCLIALAYGLYRWVEKPLQQRFRAG</sequence>
<feature type="transmembrane region" description="Helical" evidence="1">
    <location>
        <begin position="169"/>
        <end position="188"/>
    </location>
</feature>
<feature type="domain" description="Acyltransferase 3" evidence="2">
    <location>
        <begin position="17"/>
        <end position="342"/>
    </location>
</feature>
<feature type="transmembrane region" description="Helical" evidence="1">
    <location>
        <begin position="90"/>
        <end position="110"/>
    </location>
</feature>
<evidence type="ECO:0000313" key="3">
    <source>
        <dbReference type="EMBL" id="NEU69456.1"/>
    </source>
</evidence>
<protein>
    <submittedName>
        <fullName evidence="3">Acyltransferase</fullName>
    </submittedName>
</protein>
<feature type="transmembrane region" description="Helical" evidence="1">
    <location>
        <begin position="266"/>
        <end position="286"/>
    </location>
</feature>
<feature type="transmembrane region" description="Helical" evidence="1">
    <location>
        <begin position="232"/>
        <end position="251"/>
    </location>
</feature>
<dbReference type="InterPro" id="IPR050879">
    <property type="entry name" value="Acyltransferase_3"/>
</dbReference>
<comment type="caution">
    <text evidence="3">The sequence shown here is derived from an EMBL/GenBank/DDBJ whole genome shotgun (WGS) entry which is preliminary data.</text>
</comment>
<dbReference type="GO" id="GO:0016747">
    <property type="term" value="F:acyltransferase activity, transferring groups other than amino-acyl groups"/>
    <property type="evidence" value="ECO:0007669"/>
    <property type="project" value="InterPro"/>
</dbReference>
<keyword evidence="1" id="KW-0472">Membrane</keyword>
<evidence type="ECO:0000259" key="2">
    <source>
        <dbReference type="Pfam" id="PF01757"/>
    </source>
</evidence>
<evidence type="ECO:0000256" key="1">
    <source>
        <dbReference type="SAM" id="Phobius"/>
    </source>
</evidence>
<feature type="transmembrane region" description="Helical" evidence="1">
    <location>
        <begin position="51"/>
        <end position="70"/>
    </location>
</feature>
<organism evidence="3 4">
    <name type="scientific">Spirosoma agri</name>
    <dbReference type="NCBI Taxonomy" id="1987381"/>
    <lineage>
        <taxon>Bacteria</taxon>
        <taxon>Pseudomonadati</taxon>
        <taxon>Bacteroidota</taxon>
        <taxon>Cytophagia</taxon>
        <taxon>Cytophagales</taxon>
        <taxon>Cytophagaceae</taxon>
        <taxon>Spirosoma</taxon>
    </lineage>
</organism>
<gene>
    <name evidence="3" type="ORF">GK091_21390</name>
</gene>
<keyword evidence="1" id="KW-0812">Transmembrane</keyword>
<evidence type="ECO:0000313" key="4">
    <source>
        <dbReference type="Proteomes" id="UP000477386"/>
    </source>
</evidence>
<keyword evidence="3" id="KW-0012">Acyltransferase</keyword>
<dbReference type="Proteomes" id="UP000477386">
    <property type="component" value="Unassembled WGS sequence"/>
</dbReference>
<dbReference type="Pfam" id="PF01757">
    <property type="entry name" value="Acyl_transf_3"/>
    <property type="match status" value="1"/>
</dbReference>
<feature type="transmembrane region" description="Helical" evidence="1">
    <location>
        <begin position="331"/>
        <end position="349"/>
    </location>
</feature>
<dbReference type="GO" id="GO:0016020">
    <property type="term" value="C:membrane"/>
    <property type="evidence" value="ECO:0007669"/>
    <property type="project" value="TreeGrafter"/>
</dbReference>
<dbReference type="EMBL" id="JAAGNZ010000002">
    <property type="protein sequence ID" value="NEU69456.1"/>
    <property type="molecule type" value="Genomic_DNA"/>
</dbReference>
<feature type="transmembrane region" description="Helical" evidence="1">
    <location>
        <begin position="200"/>
        <end position="220"/>
    </location>
</feature>
<dbReference type="InterPro" id="IPR002656">
    <property type="entry name" value="Acyl_transf_3_dom"/>
</dbReference>
<proteinExistence type="predicted"/>
<dbReference type="GO" id="GO:0000271">
    <property type="term" value="P:polysaccharide biosynthetic process"/>
    <property type="evidence" value="ECO:0007669"/>
    <property type="project" value="TreeGrafter"/>
</dbReference>
<dbReference type="AlphaFoldDB" id="A0A6M0IMC3"/>
<name>A0A6M0IMC3_9BACT</name>
<dbReference type="RefSeq" id="WP_164041906.1">
    <property type="nucleotide sequence ID" value="NZ_JAAGNZ010000002.1"/>
</dbReference>
<accession>A0A6M0IMC3</accession>
<feature type="transmembrane region" description="Helical" evidence="1">
    <location>
        <begin position="12"/>
        <end position="31"/>
    </location>
</feature>
<feature type="transmembrane region" description="Helical" evidence="1">
    <location>
        <begin position="298"/>
        <end position="319"/>
    </location>
</feature>
<feature type="transmembrane region" description="Helical" evidence="1">
    <location>
        <begin position="143"/>
        <end position="162"/>
    </location>
</feature>
<dbReference type="PANTHER" id="PTHR23028:SF53">
    <property type="entry name" value="ACYL_TRANSF_3 DOMAIN-CONTAINING PROTEIN"/>
    <property type="match status" value="1"/>
</dbReference>
<keyword evidence="4" id="KW-1185">Reference proteome</keyword>
<keyword evidence="1" id="KW-1133">Transmembrane helix</keyword>